<dbReference type="Proteomes" id="UP000321532">
    <property type="component" value="Unassembled WGS sequence"/>
</dbReference>
<evidence type="ECO:0000256" key="1">
    <source>
        <dbReference type="SAM" id="Phobius"/>
    </source>
</evidence>
<dbReference type="OrthoDB" id="893827at2"/>
<organism evidence="2 3">
    <name type="scientific">Adhaeribacter aerolatus</name>
    <dbReference type="NCBI Taxonomy" id="670289"/>
    <lineage>
        <taxon>Bacteria</taxon>
        <taxon>Pseudomonadati</taxon>
        <taxon>Bacteroidota</taxon>
        <taxon>Cytophagia</taxon>
        <taxon>Cytophagales</taxon>
        <taxon>Hymenobacteraceae</taxon>
        <taxon>Adhaeribacter</taxon>
    </lineage>
</organism>
<feature type="transmembrane region" description="Helical" evidence="1">
    <location>
        <begin position="54"/>
        <end position="73"/>
    </location>
</feature>
<keyword evidence="3" id="KW-1185">Reference proteome</keyword>
<accession>A0A512B2B2</accession>
<evidence type="ECO:0000313" key="3">
    <source>
        <dbReference type="Proteomes" id="UP000321532"/>
    </source>
</evidence>
<keyword evidence="1" id="KW-1133">Transmembrane helix</keyword>
<keyword evidence="1" id="KW-0812">Transmembrane</keyword>
<sequence>MTKATSSLSDKILAFIYFIGFEVLVYSILSYLLFDQVEKNPDESQSVIVQNWNSFVYFVLLYAAIVIGTMLLLTSALPRKNKPRIMRYFWLSWLGLLIMLVLAFN</sequence>
<dbReference type="EMBL" id="BJYS01000029">
    <property type="protein sequence ID" value="GEO05937.1"/>
    <property type="molecule type" value="Genomic_DNA"/>
</dbReference>
<comment type="caution">
    <text evidence="2">The sequence shown here is derived from an EMBL/GenBank/DDBJ whole genome shotgun (WGS) entry which is preliminary data.</text>
</comment>
<name>A0A512B2B2_9BACT</name>
<dbReference type="AlphaFoldDB" id="A0A512B2B2"/>
<keyword evidence="1" id="KW-0472">Membrane</keyword>
<reference evidence="2 3" key="1">
    <citation type="submission" date="2019-07" db="EMBL/GenBank/DDBJ databases">
        <title>Whole genome shotgun sequence of Adhaeribacter aerolatus NBRC 106133.</title>
        <authorList>
            <person name="Hosoyama A."/>
            <person name="Uohara A."/>
            <person name="Ohji S."/>
            <person name="Ichikawa N."/>
        </authorList>
    </citation>
    <scope>NUCLEOTIDE SEQUENCE [LARGE SCALE GENOMIC DNA]</scope>
    <source>
        <strain evidence="2 3">NBRC 106133</strain>
    </source>
</reference>
<feature type="transmembrane region" description="Helical" evidence="1">
    <location>
        <begin position="12"/>
        <end position="34"/>
    </location>
</feature>
<dbReference type="RefSeq" id="WP_146900999.1">
    <property type="nucleotide sequence ID" value="NZ_BJYS01000029.1"/>
</dbReference>
<protein>
    <submittedName>
        <fullName evidence="2">Uncharacterized protein</fullName>
    </submittedName>
</protein>
<evidence type="ECO:0000313" key="2">
    <source>
        <dbReference type="EMBL" id="GEO05937.1"/>
    </source>
</evidence>
<proteinExistence type="predicted"/>
<gene>
    <name evidence="2" type="ORF">AAE02nite_36010</name>
</gene>
<feature type="transmembrane region" description="Helical" evidence="1">
    <location>
        <begin position="85"/>
        <end position="104"/>
    </location>
</feature>